<dbReference type="AlphaFoldDB" id="A0A5C8ZWM4"/>
<organism evidence="1 2">
    <name type="scientific">Parahaliea maris</name>
    <dbReference type="NCBI Taxonomy" id="2716870"/>
    <lineage>
        <taxon>Bacteria</taxon>
        <taxon>Pseudomonadati</taxon>
        <taxon>Pseudomonadota</taxon>
        <taxon>Gammaproteobacteria</taxon>
        <taxon>Cellvibrionales</taxon>
        <taxon>Halieaceae</taxon>
        <taxon>Parahaliea</taxon>
    </lineage>
</organism>
<evidence type="ECO:0000313" key="2">
    <source>
        <dbReference type="Proteomes" id="UP000321039"/>
    </source>
</evidence>
<evidence type="ECO:0000313" key="1">
    <source>
        <dbReference type="EMBL" id="TXS91867.1"/>
    </source>
</evidence>
<dbReference type="EMBL" id="VRZA01000005">
    <property type="protein sequence ID" value="TXS91867.1"/>
    <property type="molecule type" value="Genomic_DNA"/>
</dbReference>
<sequence>MQRRGFLLAAGGAAMMTLTTSCQKIWQSVEETSPTSATLGGDSMLETLDIVCDLVIPSTETPGAKAVGVSQWILGAVDNGLLATSTGELQRFAELLSTDFPFLQSTAAEQSQILAAIDNRAYIEHSQDETSLLWQKFKTLILMGYYTSEVGASQELHYELVPGRFIPDVEIKDGITKAWSNDWTAVDFG</sequence>
<name>A0A5C8ZWM4_9GAMM</name>
<dbReference type="PROSITE" id="PS51257">
    <property type="entry name" value="PROKAR_LIPOPROTEIN"/>
    <property type="match status" value="1"/>
</dbReference>
<dbReference type="Proteomes" id="UP000321039">
    <property type="component" value="Unassembled WGS sequence"/>
</dbReference>
<keyword evidence="2" id="KW-1185">Reference proteome</keyword>
<dbReference type="InterPro" id="IPR027056">
    <property type="entry name" value="Gluconate_2DH_su3"/>
</dbReference>
<gene>
    <name evidence="1" type="ORF">FV139_14105</name>
</gene>
<accession>A0A5C8ZWM4</accession>
<comment type="caution">
    <text evidence="1">The sequence shown here is derived from an EMBL/GenBank/DDBJ whole genome shotgun (WGS) entry which is preliminary data.</text>
</comment>
<proteinExistence type="predicted"/>
<protein>
    <submittedName>
        <fullName evidence="1">Gluconate 2-dehydrogenase subunit 3 family protein</fullName>
    </submittedName>
</protein>
<reference evidence="1 2" key="1">
    <citation type="submission" date="2019-08" db="EMBL/GenBank/DDBJ databases">
        <title>Parahaliea maris sp. nov., isolated from the surface seawater.</title>
        <authorList>
            <person name="Liu Y."/>
        </authorList>
    </citation>
    <scope>NUCLEOTIDE SEQUENCE [LARGE SCALE GENOMIC DNA]</scope>
    <source>
        <strain evidence="1 2">HSLHS9</strain>
    </source>
</reference>
<dbReference type="Pfam" id="PF13618">
    <property type="entry name" value="Gluconate_2-dh3"/>
    <property type="match status" value="1"/>
</dbReference>